<organism evidence="4">
    <name type="scientific">Brugia pahangi</name>
    <name type="common">Filarial nematode worm</name>
    <dbReference type="NCBI Taxonomy" id="6280"/>
    <lineage>
        <taxon>Eukaryota</taxon>
        <taxon>Metazoa</taxon>
        <taxon>Ecdysozoa</taxon>
        <taxon>Nematoda</taxon>
        <taxon>Chromadorea</taxon>
        <taxon>Rhabditida</taxon>
        <taxon>Spirurina</taxon>
        <taxon>Spiruromorpha</taxon>
        <taxon>Filarioidea</taxon>
        <taxon>Onchocercidae</taxon>
        <taxon>Brugia</taxon>
    </lineage>
</organism>
<keyword evidence="3" id="KW-1185">Reference proteome</keyword>
<evidence type="ECO:0000313" key="2">
    <source>
        <dbReference type="EMBL" id="VDN89892.1"/>
    </source>
</evidence>
<dbReference type="Proteomes" id="UP000278627">
    <property type="component" value="Unassembled WGS sequence"/>
</dbReference>
<dbReference type="AlphaFoldDB" id="A0A0N4TK88"/>
<dbReference type="WBParaSite" id="BPAG_0000874401-mRNA-1">
    <property type="protein sequence ID" value="BPAG_0000874401-mRNA-1"/>
    <property type="gene ID" value="BPAG_0000874401"/>
</dbReference>
<sequence length="45" mass="5358">MLISLKLWSLVFIRFAQILARNLQITSSMKVPCLAFWWKFASLRE</sequence>
<proteinExistence type="predicted"/>
<dbReference type="EMBL" id="UZAD01013139">
    <property type="protein sequence ID" value="VDN89892.1"/>
    <property type="molecule type" value="Genomic_DNA"/>
</dbReference>
<reference evidence="2 3" key="2">
    <citation type="submission" date="2018-11" db="EMBL/GenBank/DDBJ databases">
        <authorList>
            <consortium name="Pathogen Informatics"/>
        </authorList>
    </citation>
    <scope>NUCLEOTIDE SEQUENCE [LARGE SCALE GENOMIC DNA]</scope>
</reference>
<evidence type="ECO:0000256" key="1">
    <source>
        <dbReference type="SAM" id="SignalP"/>
    </source>
</evidence>
<accession>A0A0N4TK88</accession>
<evidence type="ECO:0000313" key="4">
    <source>
        <dbReference type="WBParaSite" id="BPAG_0000874401-mRNA-1"/>
    </source>
</evidence>
<evidence type="ECO:0000313" key="3">
    <source>
        <dbReference type="Proteomes" id="UP000278627"/>
    </source>
</evidence>
<keyword evidence="1" id="KW-0732">Signal</keyword>
<feature type="signal peptide" evidence="1">
    <location>
        <begin position="1"/>
        <end position="20"/>
    </location>
</feature>
<name>A0A0N4TK88_BRUPA</name>
<reference evidence="4" key="1">
    <citation type="submission" date="2017-02" db="UniProtKB">
        <authorList>
            <consortium name="WormBaseParasite"/>
        </authorList>
    </citation>
    <scope>IDENTIFICATION</scope>
</reference>
<protein>
    <submittedName>
        <fullName evidence="2 4">Uncharacterized protein</fullName>
    </submittedName>
</protein>
<gene>
    <name evidence="2" type="ORF">BPAG_LOCUS8706</name>
</gene>
<feature type="chain" id="PRO_5044054374" evidence="1">
    <location>
        <begin position="21"/>
        <end position="45"/>
    </location>
</feature>